<dbReference type="Gene3D" id="3.60.15.10">
    <property type="entry name" value="Ribonuclease Z/Hydroxyacylglutathione hydrolase-like"/>
    <property type="match status" value="1"/>
</dbReference>
<dbReference type="SUPFAM" id="SSF56281">
    <property type="entry name" value="Metallo-hydrolase/oxidoreductase"/>
    <property type="match status" value="1"/>
</dbReference>
<keyword evidence="5" id="KW-1185">Reference proteome</keyword>
<evidence type="ECO:0000256" key="1">
    <source>
        <dbReference type="ARBA" id="ARBA00022801"/>
    </source>
</evidence>
<feature type="domain" description="Metallo-beta-lactamase" evidence="3">
    <location>
        <begin position="8"/>
        <end position="190"/>
    </location>
</feature>
<keyword evidence="1 2" id="KW-0378">Hydrolase</keyword>
<dbReference type="NCBIfam" id="NF001911">
    <property type="entry name" value="PRK00685.1"/>
    <property type="match status" value="1"/>
</dbReference>
<dbReference type="PANTHER" id="PTHR43546">
    <property type="entry name" value="UPF0173 METAL-DEPENDENT HYDROLASE MJ1163-RELATED"/>
    <property type="match status" value="1"/>
</dbReference>
<evidence type="ECO:0000313" key="4">
    <source>
        <dbReference type="EMBL" id="AMD93534.1"/>
    </source>
</evidence>
<dbReference type="Pfam" id="PF12706">
    <property type="entry name" value="Lactamase_B_2"/>
    <property type="match status" value="1"/>
</dbReference>
<dbReference type="HAMAP" id="MF_00457">
    <property type="entry name" value="UPF0173"/>
    <property type="match status" value="1"/>
</dbReference>
<dbReference type="GO" id="GO:0016787">
    <property type="term" value="F:hydrolase activity"/>
    <property type="evidence" value="ECO:0007669"/>
    <property type="project" value="UniProtKB-UniRule"/>
</dbReference>
<dbReference type="RefSeq" id="WP_066607254.1">
    <property type="nucleotide sequence ID" value="NZ_CP014230.1"/>
</dbReference>
<dbReference type="PANTHER" id="PTHR43546:SF3">
    <property type="entry name" value="UPF0173 METAL-DEPENDENT HYDROLASE MJ1163"/>
    <property type="match status" value="1"/>
</dbReference>
<dbReference type="InterPro" id="IPR022877">
    <property type="entry name" value="UPF0173"/>
</dbReference>
<dbReference type="Proteomes" id="UP000063964">
    <property type="component" value="Chromosome"/>
</dbReference>
<name>A0A0X8JRF0_9BACT</name>
<evidence type="ECO:0000313" key="5">
    <source>
        <dbReference type="Proteomes" id="UP000063964"/>
    </source>
</evidence>
<dbReference type="SMART" id="SM00849">
    <property type="entry name" value="Lactamase_B"/>
    <property type="match status" value="1"/>
</dbReference>
<dbReference type="InterPro" id="IPR036866">
    <property type="entry name" value="RibonucZ/Hydroxyglut_hydro"/>
</dbReference>
<accession>A0A0X8JRF0</accession>
<gene>
    <name evidence="4" type="ORF">AXF15_10760</name>
</gene>
<protein>
    <recommendedName>
        <fullName evidence="2">UPF0173 metal-dependent hydrolase AXF15_10760</fullName>
    </recommendedName>
</protein>
<evidence type="ECO:0000256" key="2">
    <source>
        <dbReference type="HAMAP-Rule" id="MF_00457"/>
    </source>
</evidence>
<evidence type="ECO:0000259" key="3">
    <source>
        <dbReference type="SMART" id="SM00849"/>
    </source>
</evidence>
<dbReference type="InterPro" id="IPR001279">
    <property type="entry name" value="Metallo-B-lactamas"/>
</dbReference>
<sequence length="230" mass="24969">MNTLTWHGHSAFAITTRRNAVLVDPWFDGNSAAKTKSGDIHADLVLVTHDHADHMGQALDICTRTGASLGCIVELAARFREWGLPERQILNGIGFNIGGTVEHNGIAVTMVQATHSCDAGVPVGFIIRLEDGYTIYHAGDTGILSSMALWGKLYDIDLALLPIGGVFTMDAPQAALAAMMLRCKKAVPMHWGTFPVLAQNCDAFQEELKKLNLEDVMMRLEVGVPVGLFR</sequence>
<proteinExistence type="inferred from homology"/>
<reference evidence="5" key="1">
    <citation type="submission" date="2016-02" db="EMBL/GenBank/DDBJ databases">
        <authorList>
            <person name="Holder M.E."/>
            <person name="Ajami N.J."/>
            <person name="Petrosino J.F."/>
        </authorList>
    </citation>
    <scope>NUCLEOTIDE SEQUENCE [LARGE SCALE GENOMIC DNA]</scope>
    <source>
        <strain evidence="5">DSM 12838</strain>
    </source>
</reference>
<dbReference type="OrthoDB" id="9789133at2"/>
<comment type="similarity">
    <text evidence="2">Belongs to the UPF0173 family.</text>
</comment>
<organism evidence="4 5">
    <name type="scientific">Desulfomicrobium orale DSM 12838</name>
    <dbReference type="NCBI Taxonomy" id="888061"/>
    <lineage>
        <taxon>Bacteria</taxon>
        <taxon>Pseudomonadati</taxon>
        <taxon>Thermodesulfobacteriota</taxon>
        <taxon>Desulfovibrionia</taxon>
        <taxon>Desulfovibrionales</taxon>
        <taxon>Desulfomicrobiaceae</taxon>
        <taxon>Desulfomicrobium</taxon>
    </lineage>
</organism>
<dbReference type="KEGG" id="doa:AXF15_10760"/>
<dbReference type="EMBL" id="CP014230">
    <property type="protein sequence ID" value="AMD93534.1"/>
    <property type="molecule type" value="Genomic_DNA"/>
</dbReference>
<dbReference type="AlphaFoldDB" id="A0A0X8JRF0"/>
<dbReference type="InterPro" id="IPR050114">
    <property type="entry name" value="UPF0173_UPF0282_UlaG_hydrolase"/>
</dbReference>